<sequence length="187" mass="21355">MPGPFSLQRNIIAAPSNNLRGTFGSTDNSKAEVLWILHKVTKHHSFNSNSEISDPFQVMFPDLVIAKTFSCGPNKIAYVARFGLGEFIKRELIRTLTGPYVVMFNESQNQTTRTKQLDVHFRFWNSGIVKSRYFITAVHSGEHTMHKLFRDRPLASNLRQGSHLSWKTLKTWKIDGKLSSSGKRMEN</sequence>
<dbReference type="OrthoDB" id="10056585at2759"/>
<evidence type="ECO:0000313" key="2">
    <source>
        <dbReference type="Proteomes" id="UP000281406"/>
    </source>
</evidence>
<dbReference type="EMBL" id="RJVU01049122">
    <property type="protein sequence ID" value="ROL42932.1"/>
    <property type="molecule type" value="Genomic_DNA"/>
</dbReference>
<reference evidence="1 2" key="1">
    <citation type="submission" date="2018-10" db="EMBL/GenBank/DDBJ databases">
        <title>Genome assembly for a Yunnan-Guizhou Plateau 3E fish, Anabarilius grahami (Regan), and its evolutionary and genetic applications.</title>
        <authorList>
            <person name="Jiang W."/>
        </authorList>
    </citation>
    <scope>NUCLEOTIDE SEQUENCE [LARGE SCALE GENOMIC DNA]</scope>
    <source>
        <strain evidence="1">AG-KIZ</strain>
        <tissue evidence="1">Muscle</tissue>
    </source>
</reference>
<organism evidence="1 2">
    <name type="scientific">Anabarilius grahami</name>
    <name type="common">Kanglang fish</name>
    <name type="synonym">Barilius grahami</name>
    <dbReference type="NCBI Taxonomy" id="495550"/>
    <lineage>
        <taxon>Eukaryota</taxon>
        <taxon>Metazoa</taxon>
        <taxon>Chordata</taxon>
        <taxon>Craniata</taxon>
        <taxon>Vertebrata</taxon>
        <taxon>Euteleostomi</taxon>
        <taxon>Actinopterygii</taxon>
        <taxon>Neopterygii</taxon>
        <taxon>Teleostei</taxon>
        <taxon>Ostariophysi</taxon>
        <taxon>Cypriniformes</taxon>
        <taxon>Xenocyprididae</taxon>
        <taxon>Xenocypridinae</taxon>
        <taxon>Xenocypridinae incertae sedis</taxon>
        <taxon>Anabarilius</taxon>
    </lineage>
</organism>
<proteinExistence type="predicted"/>
<comment type="caution">
    <text evidence="1">The sequence shown here is derived from an EMBL/GenBank/DDBJ whole genome shotgun (WGS) entry which is preliminary data.</text>
</comment>
<dbReference type="AlphaFoldDB" id="A0A3N0Y9M5"/>
<evidence type="ECO:0000313" key="1">
    <source>
        <dbReference type="EMBL" id="ROL42932.1"/>
    </source>
</evidence>
<dbReference type="Proteomes" id="UP000281406">
    <property type="component" value="Unassembled WGS sequence"/>
</dbReference>
<keyword evidence="2" id="KW-1185">Reference proteome</keyword>
<gene>
    <name evidence="1" type="ORF">DPX16_10988</name>
</gene>
<accession>A0A3N0Y9M5</accession>
<protein>
    <submittedName>
        <fullName evidence="1">Uncharacterized protein</fullName>
    </submittedName>
</protein>
<name>A0A3N0Y9M5_ANAGA</name>